<feature type="domain" description="SGNH hydrolase-type esterase" evidence="2">
    <location>
        <begin position="35"/>
        <end position="222"/>
    </location>
</feature>
<evidence type="ECO:0000313" key="3">
    <source>
        <dbReference type="EMBL" id="MFD2866378.1"/>
    </source>
</evidence>
<gene>
    <name evidence="3" type="ORF">ACFSYC_16905</name>
</gene>
<name>A0ABW5XST3_9SPHI</name>
<dbReference type="PANTHER" id="PTHR30383:SF5">
    <property type="entry name" value="SGNH HYDROLASE-TYPE ESTERASE DOMAIN-CONTAINING PROTEIN"/>
    <property type="match status" value="1"/>
</dbReference>
<keyword evidence="1" id="KW-0732">Signal</keyword>
<evidence type="ECO:0000313" key="4">
    <source>
        <dbReference type="Proteomes" id="UP001597601"/>
    </source>
</evidence>
<reference evidence="4" key="1">
    <citation type="journal article" date="2019" name="Int. J. Syst. Evol. Microbiol.">
        <title>The Global Catalogue of Microorganisms (GCM) 10K type strain sequencing project: providing services to taxonomists for standard genome sequencing and annotation.</title>
        <authorList>
            <consortium name="The Broad Institute Genomics Platform"/>
            <consortium name="The Broad Institute Genome Sequencing Center for Infectious Disease"/>
            <person name="Wu L."/>
            <person name="Ma J."/>
        </authorList>
    </citation>
    <scope>NUCLEOTIDE SEQUENCE [LARGE SCALE GENOMIC DNA]</scope>
    <source>
        <strain evidence="4">KCTC 52232</strain>
    </source>
</reference>
<dbReference type="CDD" id="cd01834">
    <property type="entry name" value="SGNH_hydrolase_like_2"/>
    <property type="match status" value="1"/>
</dbReference>
<dbReference type="EC" id="3.1.-.-" evidence="3"/>
<dbReference type="Proteomes" id="UP001597601">
    <property type="component" value="Unassembled WGS sequence"/>
</dbReference>
<evidence type="ECO:0000259" key="2">
    <source>
        <dbReference type="Pfam" id="PF13472"/>
    </source>
</evidence>
<dbReference type="SUPFAM" id="SSF52266">
    <property type="entry name" value="SGNH hydrolase"/>
    <property type="match status" value="1"/>
</dbReference>
<dbReference type="InterPro" id="IPR013830">
    <property type="entry name" value="SGNH_hydro"/>
</dbReference>
<protein>
    <submittedName>
        <fullName evidence="3">SGNH/GDSL hydrolase family protein</fullName>
        <ecNumber evidence="3">3.1.-.-</ecNumber>
    </submittedName>
</protein>
<feature type="signal peptide" evidence="1">
    <location>
        <begin position="1"/>
        <end position="18"/>
    </location>
</feature>
<sequence>MKLLLLLFLLGCSITVFAQTQNIAPFKQGDRIVFTGNSITDGGHYHSYIWLYYLTHYPERNISIFNAGIGGDVAQQMYERLDTDIFGHQPNIVTLTFGMNDTGYQNLKGAKADSVYKARVAVSLASFKLIENKLNQHPEVKKIMIASSPYDETSKLKNIVFAGKNDAMLKIADDQKRAATAHKWAFLDLNNPMVQIARHEQQRDSAFSFQNGDRIHPTNDGQMVMAYLFLKAQGLANKNVAKMVVNTATKAIELADNCTVSNTTFAPTSIKFSYLAKSLPYPTDTIPTGWGNPKKSQRDALKVIPLTEEFNQEVLVVKGLRSGNYALKIDGKAIGSFKAGDLERGINLAVINITPQYQQALAVMQLNEERWEVERRLREYYWVHYSILKPKGLLFNDSDATVDSLEKYARRDFFVGATLPTYRKARFKSVRDAWQKDIDMLTREMYIINKPVIHQFEITPLN</sequence>
<accession>A0ABW5XST3</accession>
<evidence type="ECO:0000256" key="1">
    <source>
        <dbReference type="SAM" id="SignalP"/>
    </source>
</evidence>
<dbReference type="PANTHER" id="PTHR30383">
    <property type="entry name" value="THIOESTERASE 1/PROTEASE 1/LYSOPHOSPHOLIPASE L1"/>
    <property type="match status" value="1"/>
</dbReference>
<comment type="caution">
    <text evidence="3">The sequence shown here is derived from an EMBL/GenBank/DDBJ whole genome shotgun (WGS) entry which is preliminary data.</text>
</comment>
<dbReference type="InterPro" id="IPR036514">
    <property type="entry name" value="SGNH_hydro_sf"/>
</dbReference>
<dbReference type="RefSeq" id="WP_377129957.1">
    <property type="nucleotide sequence ID" value="NZ_JBHUON010000025.1"/>
</dbReference>
<keyword evidence="4" id="KW-1185">Reference proteome</keyword>
<keyword evidence="3" id="KW-0378">Hydrolase</keyword>
<dbReference type="GO" id="GO:0016787">
    <property type="term" value="F:hydrolase activity"/>
    <property type="evidence" value="ECO:0007669"/>
    <property type="project" value="UniProtKB-KW"/>
</dbReference>
<dbReference type="Gene3D" id="3.40.50.1110">
    <property type="entry name" value="SGNH hydrolase"/>
    <property type="match status" value="1"/>
</dbReference>
<organism evidence="3 4">
    <name type="scientific">Mucilaginibacter antarcticus</name>
    <dbReference type="NCBI Taxonomy" id="1855725"/>
    <lineage>
        <taxon>Bacteria</taxon>
        <taxon>Pseudomonadati</taxon>
        <taxon>Bacteroidota</taxon>
        <taxon>Sphingobacteriia</taxon>
        <taxon>Sphingobacteriales</taxon>
        <taxon>Sphingobacteriaceae</taxon>
        <taxon>Mucilaginibacter</taxon>
    </lineage>
</organism>
<dbReference type="Pfam" id="PF13472">
    <property type="entry name" value="Lipase_GDSL_2"/>
    <property type="match status" value="1"/>
</dbReference>
<proteinExistence type="predicted"/>
<dbReference type="EMBL" id="JBHUON010000025">
    <property type="protein sequence ID" value="MFD2866378.1"/>
    <property type="molecule type" value="Genomic_DNA"/>
</dbReference>
<dbReference type="InterPro" id="IPR051532">
    <property type="entry name" value="Ester_Hydrolysis_Enzymes"/>
</dbReference>
<feature type="chain" id="PRO_5047109490" evidence="1">
    <location>
        <begin position="19"/>
        <end position="462"/>
    </location>
</feature>